<evidence type="ECO:0000256" key="7">
    <source>
        <dbReference type="ARBA" id="ARBA00022842"/>
    </source>
</evidence>
<evidence type="ECO:0000313" key="17">
    <source>
        <dbReference type="Proteomes" id="UP000221165"/>
    </source>
</evidence>
<dbReference type="GeneID" id="94425232"/>
<dbReference type="EC" id="3.1.3.16" evidence="4"/>
<feature type="compositionally biased region" description="Basic and acidic residues" evidence="13">
    <location>
        <begin position="368"/>
        <end position="381"/>
    </location>
</feature>
<dbReference type="InterPro" id="IPR001932">
    <property type="entry name" value="PPM-type_phosphatase-like_dom"/>
</dbReference>
<dbReference type="VEuPathDB" id="ToxoDB:CSUI_001818"/>
<feature type="region of interest" description="Disordered" evidence="13">
    <location>
        <begin position="339"/>
        <end position="518"/>
    </location>
</feature>
<keyword evidence="6 12" id="KW-0378">Hydrolase</keyword>
<dbReference type="InterPro" id="IPR015655">
    <property type="entry name" value="PP2C"/>
</dbReference>
<comment type="caution">
    <text evidence="16">The sequence shown here is derived from an EMBL/GenBank/DDBJ whole genome shotgun (WGS) entry which is preliminary data.</text>
</comment>
<evidence type="ECO:0000256" key="4">
    <source>
        <dbReference type="ARBA" id="ARBA00013081"/>
    </source>
</evidence>
<accession>A0A2C6LBL3</accession>
<dbReference type="InterPro" id="IPR036457">
    <property type="entry name" value="PPM-type-like_dom_sf"/>
</dbReference>
<feature type="compositionally biased region" description="Basic and acidic residues" evidence="13">
    <location>
        <begin position="417"/>
        <end position="432"/>
    </location>
</feature>
<gene>
    <name evidence="16" type="ORF">CSUI_001818</name>
</gene>
<evidence type="ECO:0000256" key="10">
    <source>
        <dbReference type="ARBA" id="ARBA00047761"/>
    </source>
</evidence>
<feature type="chain" id="PRO_5012587006" description="protein-serine/threonine phosphatase" evidence="14">
    <location>
        <begin position="19"/>
        <end position="742"/>
    </location>
</feature>
<keyword evidence="5" id="KW-0479">Metal-binding</keyword>
<evidence type="ECO:0000313" key="16">
    <source>
        <dbReference type="EMBL" id="PHJ24326.1"/>
    </source>
</evidence>
<feature type="compositionally biased region" description="Polar residues" evidence="13">
    <location>
        <begin position="441"/>
        <end position="450"/>
    </location>
</feature>
<comment type="catalytic activity">
    <reaction evidence="11">
        <text>O-phospho-L-threonyl-[protein] + H2O = L-threonyl-[protein] + phosphate</text>
        <dbReference type="Rhea" id="RHEA:47004"/>
        <dbReference type="Rhea" id="RHEA-COMP:11060"/>
        <dbReference type="Rhea" id="RHEA-COMP:11605"/>
        <dbReference type="ChEBI" id="CHEBI:15377"/>
        <dbReference type="ChEBI" id="CHEBI:30013"/>
        <dbReference type="ChEBI" id="CHEBI:43474"/>
        <dbReference type="ChEBI" id="CHEBI:61977"/>
        <dbReference type="EC" id="3.1.3.16"/>
    </reaction>
</comment>
<dbReference type="GO" id="GO:0016020">
    <property type="term" value="C:membrane"/>
    <property type="evidence" value="ECO:0007669"/>
    <property type="project" value="UniProtKB-SubCell"/>
</dbReference>
<dbReference type="PANTHER" id="PTHR13832">
    <property type="entry name" value="PROTEIN PHOSPHATASE 2C"/>
    <property type="match status" value="1"/>
</dbReference>
<dbReference type="InterPro" id="IPR000222">
    <property type="entry name" value="PP2C_BS"/>
</dbReference>
<dbReference type="SUPFAM" id="SSF81606">
    <property type="entry name" value="PP2C-like"/>
    <property type="match status" value="1"/>
</dbReference>
<dbReference type="GO" id="GO:0004722">
    <property type="term" value="F:protein serine/threonine phosphatase activity"/>
    <property type="evidence" value="ECO:0007669"/>
    <property type="project" value="UniProtKB-EC"/>
</dbReference>
<dbReference type="EMBL" id="MIGC01000727">
    <property type="protein sequence ID" value="PHJ24326.1"/>
    <property type="molecule type" value="Genomic_DNA"/>
</dbReference>
<evidence type="ECO:0000256" key="5">
    <source>
        <dbReference type="ARBA" id="ARBA00022723"/>
    </source>
</evidence>
<evidence type="ECO:0000256" key="13">
    <source>
        <dbReference type="SAM" id="MobiDB-lite"/>
    </source>
</evidence>
<dbReference type="AlphaFoldDB" id="A0A2C6LBL3"/>
<dbReference type="PROSITE" id="PS51746">
    <property type="entry name" value="PPM_2"/>
    <property type="match status" value="1"/>
</dbReference>
<evidence type="ECO:0000256" key="8">
    <source>
        <dbReference type="ARBA" id="ARBA00022912"/>
    </source>
</evidence>
<dbReference type="CDD" id="cd00143">
    <property type="entry name" value="PP2Cc"/>
    <property type="match status" value="1"/>
</dbReference>
<evidence type="ECO:0000256" key="12">
    <source>
        <dbReference type="RuleBase" id="RU003465"/>
    </source>
</evidence>
<dbReference type="Pfam" id="PF00481">
    <property type="entry name" value="PP2C"/>
    <property type="match status" value="1"/>
</dbReference>
<sequence>MLLFSQGLPLLPVRLVLFCSEECHDVLPFIRRSACQRVRRFFYLACRRAAQLRGKNRKGFRRVSSGPAFHSALLRFWSFIARSISVFDAFQLHVFPSDLAFYLPASAACRRPCFRRLSLLVATMGAYLAKPKTSKVSEDGGSLDKTLTAFGASSMQGWRQTMEDAHIAAPSLKTICSPALLTTLKDLLPCEEARLSGDGDSLADISLYAVFDGHASNAVSCWVSDHYVQLFMDRLRQVQQEAQRGWPPAGCVEGDCEDEARIFGMRNAVLCEALQQSFLDVDEQMQKEESRKELKKYFEAGLVEQKDNETYIQRYLSDGGDVHLVEVNGQKFLQFVPRTGEEEEDGEKAGAFPALGGDEEGESPAGKNEGKDEEKDEEHETAVSGRGTKSSGDVEGTSEDSTPSTSNSSSSASLNGEEEKKDEKKDKDEKGDLTLQEDNVRQLTRFNSTEVIAKNSPPASPSGGSGEREPDEAAEPMLLDGEESAKIEKTGDKEQKEDEDEEDRGDRPLFAHPSTPEGSGATAVVVLVVGGDEPVVITANAGDSRGVICRGGTAFPLSHDHKPTNPDEKKRIFAAGGYVANGRVDGNLNLSRAVGDLFYKQNKELPAKAQRITAYPDVRITRICEEDEFLILACDGIWDCKTNQEAVDFVRERIQRAGNADSSTLKKICEELCDECLAEDPLQSEGHGCDNMTCLVVELSNRLKRHKAKATENEEKIMLYGGGEDKYLGRDEKLYESDEGEE</sequence>
<comment type="similarity">
    <text evidence="3 12">Belongs to the PP2C family.</text>
</comment>
<dbReference type="PANTHER" id="PTHR13832:SF803">
    <property type="entry name" value="PROTEIN PHOSPHATASE 1G"/>
    <property type="match status" value="1"/>
</dbReference>
<evidence type="ECO:0000256" key="6">
    <source>
        <dbReference type="ARBA" id="ARBA00022801"/>
    </source>
</evidence>
<comment type="subcellular location">
    <subcellularLocation>
        <location evidence="2">Membrane</location>
        <topology evidence="2">Peripheral membrane protein</topology>
    </subcellularLocation>
</comment>
<dbReference type="GO" id="GO:0046872">
    <property type="term" value="F:metal ion binding"/>
    <property type="evidence" value="ECO:0007669"/>
    <property type="project" value="UniProtKB-KW"/>
</dbReference>
<organism evidence="16 17">
    <name type="scientific">Cystoisospora suis</name>
    <dbReference type="NCBI Taxonomy" id="483139"/>
    <lineage>
        <taxon>Eukaryota</taxon>
        <taxon>Sar</taxon>
        <taxon>Alveolata</taxon>
        <taxon>Apicomplexa</taxon>
        <taxon>Conoidasida</taxon>
        <taxon>Coccidia</taxon>
        <taxon>Eucoccidiorida</taxon>
        <taxon>Eimeriorina</taxon>
        <taxon>Sarcocystidae</taxon>
        <taxon>Cystoisospora</taxon>
    </lineage>
</organism>
<dbReference type="Proteomes" id="UP000221165">
    <property type="component" value="Unassembled WGS sequence"/>
</dbReference>
<protein>
    <recommendedName>
        <fullName evidence="4">protein-serine/threonine phosphatase</fullName>
        <ecNumber evidence="4">3.1.3.16</ecNumber>
    </recommendedName>
</protein>
<evidence type="ECO:0000256" key="14">
    <source>
        <dbReference type="SAM" id="SignalP"/>
    </source>
</evidence>
<evidence type="ECO:0000256" key="1">
    <source>
        <dbReference type="ARBA" id="ARBA00001936"/>
    </source>
</evidence>
<feature type="compositionally biased region" description="Basic and acidic residues" evidence="13">
    <location>
        <begin position="483"/>
        <end position="496"/>
    </location>
</feature>
<dbReference type="Gene3D" id="3.60.40.10">
    <property type="entry name" value="PPM-type phosphatase domain"/>
    <property type="match status" value="2"/>
</dbReference>
<keyword evidence="7" id="KW-0460">Magnesium</keyword>
<evidence type="ECO:0000256" key="2">
    <source>
        <dbReference type="ARBA" id="ARBA00004170"/>
    </source>
</evidence>
<reference evidence="16 17" key="1">
    <citation type="journal article" date="2017" name="Int. J. Parasitol.">
        <title>The genome of the protozoan parasite Cystoisospora suis and a reverse vaccinology approach to identify vaccine candidates.</title>
        <authorList>
            <person name="Palmieri N."/>
            <person name="Shrestha A."/>
            <person name="Ruttkowski B."/>
            <person name="Beck T."/>
            <person name="Vogl C."/>
            <person name="Tomley F."/>
            <person name="Blake D.P."/>
            <person name="Joachim A."/>
        </authorList>
    </citation>
    <scope>NUCLEOTIDE SEQUENCE [LARGE SCALE GENOMIC DNA]</scope>
    <source>
        <strain evidence="16 17">Wien I</strain>
    </source>
</reference>
<evidence type="ECO:0000256" key="11">
    <source>
        <dbReference type="ARBA" id="ARBA00048336"/>
    </source>
</evidence>
<keyword evidence="14" id="KW-0732">Signal</keyword>
<feature type="compositionally biased region" description="Low complexity" evidence="13">
    <location>
        <begin position="399"/>
        <end position="413"/>
    </location>
</feature>
<evidence type="ECO:0000259" key="15">
    <source>
        <dbReference type="PROSITE" id="PS51746"/>
    </source>
</evidence>
<dbReference type="PROSITE" id="PS01032">
    <property type="entry name" value="PPM_1"/>
    <property type="match status" value="1"/>
</dbReference>
<dbReference type="RefSeq" id="XP_067925999.1">
    <property type="nucleotide sequence ID" value="XM_068062021.1"/>
</dbReference>
<comment type="cofactor">
    <cofactor evidence="1">
        <name>Mn(2+)</name>
        <dbReference type="ChEBI" id="CHEBI:29035"/>
    </cofactor>
</comment>
<proteinExistence type="inferred from homology"/>
<dbReference type="SMART" id="SM00332">
    <property type="entry name" value="PP2Cc"/>
    <property type="match status" value="1"/>
</dbReference>
<comment type="catalytic activity">
    <reaction evidence="10">
        <text>O-phospho-L-seryl-[protein] + H2O = L-seryl-[protein] + phosphate</text>
        <dbReference type="Rhea" id="RHEA:20629"/>
        <dbReference type="Rhea" id="RHEA-COMP:9863"/>
        <dbReference type="Rhea" id="RHEA-COMP:11604"/>
        <dbReference type="ChEBI" id="CHEBI:15377"/>
        <dbReference type="ChEBI" id="CHEBI:29999"/>
        <dbReference type="ChEBI" id="CHEBI:43474"/>
        <dbReference type="ChEBI" id="CHEBI:83421"/>
        <dbReference type="EC" id="3.1.3.16"/>
    </reaction>
</comment>
<keyword evidence="8 12" id="KW-0904">Protein phosphatase</keyword>
<evidence type="ECO:0000256" key="3">
    <source>
        <dbReference type="ARBA" id="ARBA00006702"/>
    </source>
</evidence>
<dbReference type="OrthoDB" id="10264738at2759"/>
<keyword evidence="17" id="KW-1185">Reference proteome</keyword>
<name>A0A2C6LBL3_9APIC</name>
<feature type="domain" description="PPM-type phosphatase" evidence="15">
    <location>
        <begin position="149"/>
        <end position="699"/>
    </location>
</feature>
<feature type="signal peptide" evidence="14">
    <location>
        <begin position="1"/>
        <end position="18"/>
    </location>
</feature>
<evidence type="ECO:0000256" key="9">
    <source>
        <dbReference type="ARBA" id="ARBA00023211"/>
    </source>
</evidence>
<keyword evidence="9" id="KW-0464">Manganese</keyword>